<feature type="domain" description="Tryptophan synthase beta chain-like PALP" evidence="9">
    <location>
        <begin position="13"/>
        <end position="301"/>
    </location>
</feature>
<dbReference type="GO" id="GO:0003941">
    <property type="term" value="F:L-serine ammonia-lyase activity"/>
    <property type="evidence" value="ECO:0007669"/>
    <property type="project" value="TreeGrafter"/>
</dbReference>
<comment type="similarity">
    <text evidence="5">Belongs to the serine/threonine dehydratase family.</text>
</comment>
<evidence type="ECO:0000256" key="6">
    <source>
        <dbReference type="ARBA" id="ARBA00022842"/>
    </source>
</evidence>
<dbReference type="GO" id="GO:0070179">
    <property type="term" value="P:D-serine biosynthetic process"/>
    <property type="evidence" value="ECO:0007669"/>
    <property type="project" value="TreeGrafter"/>
</dbReference>
<dbReference type="AlphaFoldDB" id="A0A953L9H2"/>
<comment type="cofactor">
    <cofactor evidence="2">
        <name>pyridoxal 5'-phosphate</name>
        <dbReference type="ChEBI" id="CHEBI:597326"/>
    </cofactor>
</comment>
<dbReference type="InterPro" id="IPR001926">
    <property type="entry name" value="TrpB-like_PALP"/>
</dbReference>
<evidence type="ECO:0000256" key="3">
    <source>
        <dbReference type="ARBA" id="ARBA00001936"/>
    </source>
</evidence>
<dbReference type="PANTHER" id="PTHR43050">
    <property type="entry name" value="SERINE / THREONINE RACEMASE FAMILY MEMBER"/>
    <property type="match status" value="1"/>
</dbReference>
<dbReference type="CDD" id="cd01562">
    <property type="entry name" value="Thr-dehyd"/>
    <property type="match status" value="1"/>
</dbReference>
<dbReference type="GO" id="GO:0000287">
    <property type="term" value="F:magnesium ion binding"/>
    <property type="evidence" value="ECO:0007669"/>
    <property type="project" value="TreeGrafter"/>
</dbReference>
<dbReference type="Gene3D" id="3.40.50.1100">
    <property type="match status" value="2"/>
</dbReference>
<organism evidence="10 11">
    <name type="scientific">Membranihabitans marinus</name>
    <dbReference type="NCBI Taxonomy" id="1227546"/>
    <lineage>
        <taxon>Bacteria</taxon>
        <taxon>Pseudomonadati</taxon>
        <taxon>Bacteroidota</taxon>
        <taxon>Saprospiria</taxon>
        <taxon>Saprospirales</taxon>
        <taxon>Saprospiraceae</taxon>
        <taxon>Membranihabitans</taxon>
    </lineage>
</organism>
<evidence type="ECO:0000259" key="9">
    <source>
        <dbReference type="Pfam" id="PF00291"/>
    </source>
</evidence>
<sequence length="317" mass="34656">MNLTEYRHIQNIVRPHISQTPVLSSTILNETYGAKLLFKCENFQKTGSFKFRGALYAAQAKLSKHNVDLLTGHSSGNFAQALAKTAQFLKKQAVLVMPENAPSTKVEAVQRYGGEIIFSGNSPSDRENKMAEYLKINPEAVFIHPSNDLDMIHGNATCAGEFLEMHPEIENLIVPVGGGGLLAGTALARHSLSPETAVYGAEPAGADDAQKSFQSQSIVPSIAPDTIADGLRTQLGDQNFPIILEYVEDILTVTDEEIIEAMKDIYRFLKIVIEPSSAVPLALVRKQPRIFKDKINGIILTGGNIDFRTLAHLITNN</sequence>
<dbReference type="EMBL" id="JAHVHU010000010">
    <property type="protein sequence ID" value="MBY5958845.1"/>
    <property type="molecule type" value="Genomic_DNA"/>
</dbReference>
<dbReference type="SUPFAM" id="SSF53686">
    <property type="entry name" value="Tryptophan synthase beta subunit-like PLP-dependent enzymes"/>
    <property type="match status" value="1"/>
</dbReference>
<keyword evidence="8" id="KW-0456">Lyase</keyword>
<protein>
    <submittedName>
        <fullName evidence="10">Pyridoxal-phosphate dependent enzyme</fullName>
    </submittedName>
</protein>
<keyword evidence="7" id="KW-0663">Pyridoxal phosphate</keyword>
<dbReference type="Pfam" id="PF00291">
    <property type="entry name" value="PALP"/>
    <property type="match status" value="1"/>
</dbReference>
<gene>
    <name evidence="10" type="ORF">KUV50_11905</name>
</gene>
<proteinExistence type="inferred from homology"/>
<dbReference type="PANTHER" id="PTHR43050:SF1">
    <property type="entry name" value="SERINE RACEMASE"/>
    <property type="match status" value="1"/>
</dbReference>
<dbReference type="PROSITE" id="PS00165">
    <property type="entry name" value="DEHYDRATASE_SER_THR"/>
    <property type="match status" value="1"/>
</dbReference>
<accession>A0A953L9H2</accession>
<dbReference type="InterPro" id="IPR000634">
    <property type="entry name" value="Ser/Thr_deHydtase_PyrdxlP-BS"/>
</dbReference>
<evidence type="ECO:0000256" key="7">
    <source>
        <dbReference type="ARBA" id="ARBA00022898"/>
    </source>
</evidence>
<keyword evidence="6" id="KW-0460">Magnesium</keyword>
<dbReference type="FunFam" id="3.40.50.1100:FF:000005">
    <property type="entry name" value="Threonine dehydratase catabolic"/>
    <property type="match status" value="1"/>
</dbReference>
<evidence type="ECO:0000256" key="8">
    <source>
        <dbReference type="ARBA" id="ARBA00023239"/>
    </source>
</evidence>
<dbReference type="GO" id="GO:0030170">
    <property type="term" value="F:pyridoxal phosphate binding"/>
    <property type="evidence" value="ECO:0007669"/>
    <property type="project" value="InterPro"/>
</dbReference>
<dbReference type="InterPro" id="IPR036052">
    <property type="entry name" value="TrpB-like_PALP_sf"/>
</dbReference>
<dbReference type="GO" id="GO:0005524">
    <property type="term" value="F:ATP binding"/>
    <property type="evidence" value="ECO:0007669"/>
    <property type="project" value="TreeGrafter"/>
</dbReference>
<evidence type="ECO:0000256" key="2">
    <source>
        <dbReference type="ARBA" id="ARBA00001933"/>
    </source>
</evidence>
<comment type="caution">
    <text evidence="10">The sequence shown here is derived from an EMBL/GenBank/DDBJ whole genome shotgun (WGS) entry which is preliminary data.</text>
</comment>
<comment type="cofactor">
    <cofactor evidence="1">
        <name>Ca(2+)</name>
        <dbReference type="ChEBI" id="CHEBI:29108"/>
    </cofactor>
</comment>
<evidence type="ECO:0000313" key="11">
    <source>
        <dbReference type="Proteomes" id="UP000753961"/>
    </source>
</evidence>
<comment type="cofactor">
    <cofactor evidence="3">
        <name>Mn(2+)</name>
        <dbReference type="ChEBI" id="CHEBI:29035"/>
    </cofactor>
</comment>
<evidence type="ECO:0000256" key="4">
    <source>
        <dbReference type="ARBA" id="ARBA00001946"/>
    </source>
</evidence>
<reference evidence="10" key="1">
    <citation type="submission" date="2021-06" db="EMBL/GenBank/DDBJ databases">
        <title>44 bacteria genomes isolated from Dapeng, Shenzhen.</title>
        <authorList>
            <person name="Zheng W."/>
            <person name="Yu S."/>
            <person name="Huang Y."/>
        </authorList>
    </citation>
    <scope>NUCLEOTIDE SEQUENCE</scope>
    <source>
        <strain evidence="10">DP5N28-2</strain>
    </source>
</reference>
<comment type="cofactor">
    <cofactor evidence="4">
        <name>Mg(2+)</name>
        <dbReference type="ChEBI" id="CHEBI:18420"/>
    </cofactor>
</comment>
<evidence type="ECO:0000256" key="5">
    <source>
        <dbReference type="ARBA" id="ARBA00010869"/>
    </source>
</evidence>
<dbReference type="Proteomes" id="UP000753961">
    <property type="component" value="Unassembled WGS sequence"/>
</dbReference>
<name>A0A953L9H2_9BACT</name>
<evidence type="ECO:0000256" key="1">
    <source>
        <dbReference type="ARBA" id="ARBA00001913"/>
    </source>
</evidence>
<keyword evidence="11" id="KW-1185">Reference proteome</keyword>
<evidence type="ECO:0000313" key="10">
    <source>
        <dbReference type="EMBL" id="MBY5958845.1"/>
    </source>
</evidence>
<dbReference type="GO" id="GO:0030378">
    <property type="term" value="F:serine racemase activity"/>
    <property type="evidence" value="ECO:0007669"/>
    <property type="project" value="TreeGrafter"/>
</dbReference>
<dbReference type="RefSeq" id="WP_222580380.1">
    <property type="nucleotide sequence ID" value="NZ_JAHVHU010000010.1"/>
</dbReference>
<dbReference type="GO" id="GO:0018114">
    <property type="term" value="F:threonine racemase activity"/>
    <property type="evidence" value="ECO:0007669"/>
    <property type="project" value="TreeGrafter"/>
</dbReference>